<dbReference type="Pfam" id="PF07282">
    <property type="entry name" value="Cas12f1-like_TNB"/>
    <property type="match status" value="1"/>
</dbReference>
<keyword evidence="4" id="KW-0862">Zinc</keyword>
<keyword evidence="7" id="KW-0175">Coiled coil</keyword>
<feature type="domain" description="Probable transposase IS891/IS1136/IS1341" evidence="8">
    <location>
        <begin position="176"/>
        <end position="286"/>
    </location>
</feature>
<dbReference type="Pfam" id="PF12323">
    <property type="entry name" value="HTH_OrfB_IS605"/>
    <property type="match status" value="1"/>
</dbReference>
<evidence type="ECO:0000256" key="1">
    <source>
        <dbReference type="ARBA" id="ARBA00008761"/>
    </source>
</evidence>
<evidence type="ECO:0000256" key="7">
    <source>
        <dbReference type="SAM" id="Coils"/>
    </source>
</evidence>
<keyword evidence="6" id="KW-0233">DNA recombination</keyword>
<keyword evidence="12" id="KW-1185">Reference proteome</keyword>
<evidence type="ECO:0000259" key="9">
    <source>
        <dbReference type="Pfam" id="PF07282"/>
    </source>
</evidence>
<dbReference type="GO" id="GO:0032196">
    <property type="term" value="P:transposition"/>
    <property type="evidence" value="ECO:0007669"/>
    <property type="project" value="UniProtKB-KW"/>
</dbReference>
<evidence type="ECO:0000313" key="11">
    <source>
        <dbReference type="EMBL" id="QPB09382.1"/>
    </source>
</evidence>
<dbReference type="InterPro" id="IPR001959">
    <property type="entry name" value="Transposase"/>
</dbReference>
<dbReference type="Proteomes" id="UP000662782">
    <property type="component" value="Segment"/>
</dbReference>
<keyword evidence="5" id="KW-0238">DNA-binding</keyword>
<dbReference type="EMBL" id="MT701590">
    <property type="protein sequence ID" value="QPB09382.1"/>
    <property type="molecule type" value="Genomic_DNA"/>
</dbReference>
<accession>A0A873WK43</accession>
<evidence type="ECO:0000256" key="6">
    <source>
        <dbReference type="ARBA" id="ARBA00023172"/>
    </source>
</evidence>
<keyword evidence="2" id="KW-0815">Transposition</keyword>
<feature type="coiled-coil region" evidence="7">
    <location>
        <begin position="230"/>
        <end position="257"/>
    </location>
</feature>
<dbReference type="GO" id="GO:0006310">
    <property type="term" value="P:DNA recombination"/>
    <property type="evidence" value="ECO:0007669"/>
    <property type="project" value="UniProtKB-KW"/>
</dbReference>
<protein>
    <submittedName>
        <fullName evidence="11">Putative transposase</fullName>
    </submittedName>
</protein>
<dbReference type="NCBIfam" id="NF040570">
    <property type="entry name" value="guided_TnpB"/>
    <property type="match status" value="1"/>
</dbReference>
<dbReference type="Pfam" id="PF01385">
    <property type="entry name" value="OrfB_IS605"/>
    <property type="match status" value="1"/>
</dbReference>
<evidence type="ECO:0000256" key="2">
    <source>
        <dbReference type="ARBA" id="ARBA00022578"/>
    </source>
</evidence>
<dbReference type="InterPro" id="IPR021027">
    <property type="entry name" value="Transposase_put_HTH"/>
</dbReference>
<feature type="domain" description="Cas12f1-like TNB" evidence="9">
    <location>
        <begin position="298"/>
        <end position="368"/>
    </location>
</feature>
<evidence type="ECO:0000256" key="3">
    <source>
        <dbReference type="ARBA" id="ARBA00022723"/>
    </source>
</evidence>
<feature type="domain" description="Transposase putative helix-turn-helix" evidence="10">
    <location>
        <begin position="17"/>
        <end position="43"/>
    </location>
</feature>
<gene>
    <name evidence="11" type="ORF">CPT_Miami_287</name>
</gene>
<evidence type="ECO:0000313" key="12">
    <source>
        <dbReference type="Proteomes" id="UP000662782"/>
    </source>
</evidence>
<reference evidence="11 12" key="1">
    <citation type="submission" date="2020-07" db="EMBL/GenBank/DDBJ databases">
        <title>Complete genome sequence of Klebsiella pneumoniae phage Miami.</title>
        <authorList>
            <person name="Mora D.A."/>
            <person name="Lessor L."/>
            <person name="Gill J."/>
            <person name="Liu M."/>
        </authorList>
    </citation>
    <scope>NUCLEOTIDE SEQUENCE [LARGE SCALE GENOMIC DNA]</scope>
</reference>
<evidence type="ECO:0000256" key="5">
    <source>
        <dbReference type="ARBA" id="ARBA00023125"/>
    </source>
</evidence>
<proteinExistence type="inferred from homology"/>
<evidence type="ECO:0000256" key="4">
    <source>
        <dbReference type="ARBA" id="ARBA00022833"/>
    </source>
</evidence>
<organism evidence="11 12">
    <name type="scientific">Klebsiella phage Miami</name>
    <dbReference type="NCBI Taxonomy" id="2767581"/>
    <lineage>
        <taxon>Viruses</taxon>
        <taxon>Duplodnaviria</taxon>
        <taxon>Heunggongvirae</taxon>
        <taxon>Uroviricota</taxon>
        <taxon>Caudoviricetes</taxon>
        <taxon>Chimalliviridae</taxon>
        <taxon>Miamivirus</taxon>
        <taxon>Miamivirus miami</taxon>
    </lineage>
</organism>
<sequence length="378" mass="44287">MFISKRGKLRLHKDDLETIERTFGCRRFVWNQLLGFHKNQYEKWKEDCTLEKPKVSISAFREEFKRLKLTHPWLNEVSSIVLYETITDLYNAFQGFFKSGKGYPKFKSKRGMQSFRIASRYNMRVSGNRVRIPKSNYYAKFSKNTVLNDPSSYTVTRDNVGDYFISFVDQIDEIEQEPESKGKHVGIDLGIKSLAIINSNKGESWELENPKTYVKYQKRRTTLQRRLMKKKKGSNNRNKAKIKLAKLERKVSNIRKDLLHKFTTKIIRENQTIVLEDLNVKGMVKNHKLAKHIQDCSFGTIRTMLEYKAKRYTKPKVICLVHRFYPSTQLCSHCGMKSEVKIKLHIREWTCGHCGVKHDRDINAATNILNEGCRLTAS</sequence>
<dbReference type="InterPro" id="IPR010095">
    <property type="entry name" value="Cas12f1-like_TNB"/>
</dbReference>
<dbReference type="GO" id="GO:0046872">
    <property type="term" value="F:metal ion binding"/>
    <property type="evidence" value="ECO:0007669"/>
    <property type="project" value="UniProtKB-KW"/>
</dbReference>
<dbReference type="NCBIfam" id="TIGR01766">
    <property type="entry name" value="IS200/IS605 family accessory protein TnpB-like domain"/>
    <property type="match status" value="1"/>
</dbReference>
<evidence type="ECO:0000259" key="10">
    <source>
        <dbReference type="Pfam" id="PF12323"/>
    </source>
</evidence>
<name>A0A873WK43_9CAUD</name>
<dbReference type="GO" id="GO:0003677">
    <property type="term" value="F:DNA binding"/>
    <property type="evidence" value="ECO:0007669"/>
    <property type="project" value="UniProtKB-KW"/>
</dbReference>
<comment type="similarity">
    <text evidence="1">In the C-terminal section; belongs to the transposase 35 family.</text>
</comment>
<evidence type="ECO:0000259" key="8">
    <source>
        <dbReference type="Pfam" id="PF01385"/>
    </source>
</evidence>
<keyword evidence="3" id="KW-0479">Metal-binding</keyword>